<dbReference type="GO" id="GO:0003676">
    <property type="term" value="F:nucleic acid binding"/>
    <property type="evidence" value="ECO:0007669"/>
    <property type="project" value="InterPro"/>
</dbReference>
<dbReference type="Proteomes" id="UP000000599">
    <property type="component" value="Chromosome F"/>
</dbReference>
<dbReference type="eggNOG" id="ENOG502QTQR">
    <property type="taxonomic scope" value="Eukaryota"/>
</dbReference>
<dbReference type="GO" id="GO:0005634">
    <property type="term" value="C:nucleus"/>
    <property type="evidence" value="ECO:0007669"/>
    <property type="project" value="TreeGrafter"/>
</dbReference>
<reference evidence="2 3" key="1">
    <citation type="journal article" date="2004" name="Nature">
        <title>Genome evolution in yeasts.</title>
        <authorList>
            <consortium name="Genolevures"/>
            <person name="Dujon B."/>
            <person name="Sherman D."/>
            <person name="Fischer G."/>
            <person name="Durrens P."/>
            <person name="Casaregola S."/>
            <person name="Lafontaine I."/>
            <person name="de Montigny J."/>
            <person name="Marck C."/>
            <person name="Neuveglise C."/>
            <person name="Talla E."/>
            <person name="Goffard N."/>
            <person name="Frangeul L."/>
            <person name="Aigle M."/>
            <person name="Anthouard V."/>
            <person name="Babour A."/>
            <person name="Barbe V."/>
            <person name="Barnay S."/>
            <person name="Blanchin S."/>
            <person name="Beckerich J.M."/>
            <person name="Beyne E."/>
            <person name="Bleykasten C."/>
            <person name="Boisrame A."/>
            <person name="Boyer J."/>
            <person name="Cattolico L."/>
            <person name="Confanioleri F."/>
            <person name="de Daruvar A."/>
            <person name="Despons L."/>
            <person name="Fabre E."/>
            <person name="Fairhead C."/>
            <person name="Ferry-Dumazet H."/>
            <person name="Groppi A."/>
            <person name="Hantraye F."/>
            <person name="Hennequin C."/>
            <person name="Jauniaux N."/>
            <person name="Joyet P."/>
            <person name="Kachouri R."/>
            <person name="Kerrest A."/>
            <person name="Koszul R."/>
            <person name="Lemaire M."/>
            <person name="Lesur I."/>
            <person name="Ma L."/>
            <person name="Muller H."/>
            <person name="Nicaud J.M."/>
            <person name="Nikolski M."/>
            <person name="Oztas S."/>
            <person name="Ozier-Kalogeropoulos O."/>
            <person name="Pellenz S."/>
            <person name="Potier S."/>
            <person name="Richard G.F."/>
            <person name="Straub M.L."/>
            <person name="Suleau A."/>
            <person name="Swennene D."/>
            <person name="Tekaia F."/>
            <person name="Wesolowski-Louvel M."/>
            <person name="Westhof E."/>
            <person name="Wirth B."/>
            <person name="Zeniou-Meyer M."/>
            <person name="Zivanovic I."/>
            <person name="Bolotin-Fukuhara M."/>
            <person name="Thierry A."/>
            <person name="Bouchier C."/>
            <person name="Caudron B."/>
            <person name="Scarpelli C."/>
            <person name="Gaillardin C."/>
            <person name="Weissenbach J."/>
            <person name="Wincker P."/>
            <person name="Souciet J.L."/>
        </authorList>
    </citation>
    <scope>NUCLEOTIDE SEQUENCE [LARGE SCALE GENOMIC DNA]</scope>
    <source>
        <strain evidence="3">ATCC 36239 / CBS 767 / BCRC 21394 / JCM 1990 / NBRC 0083 / IGC 2968</strain>
    </source>
</reference>
<name>Q6BLF7_DEBHA</name>
<dbReference type="HOGENOM" id="CLU_072858_0_0_1"/>
<dbReference type="InterPro" id="IPR012337">
    <property type="entry name" value="RNaseH-like_sf"/>
</dbReference>
<gene>
    <name evidence="2" type="ordered locus">DEHA2F13816g</name>
</gene>
<dbReference type="STRING" id="284592.Q6BLF7"/>
<dbReference type="GeneID" id="2904071"/>
<dbReference type="InterPro" id="IPR048519">
    <property type="entry name" value="Gfd2/YDR514C-like_C"/>
</dbReference>
<dbReference type="OrthoDB" id="5953249at2759"/>
<protein>
    <submittedName>
        <fullName evidence="2">DEHA2F13816p</fullName>
    </submittedName>
</protein>
<keyword evidence="3" id="KW-1185">Reference proteome</keyword>
<evidence type="ECO:0000313" key="2">
    <source>
        <dbReference type="EMBL" id="CAG89322.2"/>
    </source>
</evidence>
<evidence type="ECO:0000259" key="1">
    <source>
        <dbReference type="Pfam" id="PF21762"/>
    </source>
</evidence>
<dbReference type="InterPro" id="IPR036397">
    <property type="entry name" value="RNaseH_sf"/>
</dbReference>
<accession>Q6BLF7</accession>
<dbReference type="OMA" id="WMELVYL"/>
<evidence type="ECO:0000313" key="3">
    <source>
        <dbReference type="Proteomes" id="UP000000599"/>
    </source>
</evidence>
<dbReference type="Gene3D" id="3.30.420.10">
    <property type="entry name" value="Ribonuclease H-like superfamily/Ribonuclease H"/>
    <property type="match status" value="1"/>
</dbReference>
<dbReference type="RefSeq" id="XP_460964.2">
    <property type="nucleotide sequence ID" value="XM_460964.1"/>
</dbReference>
<dbReference type="EMBL" id="CR382138">
    <property type="protein sequence ID" value="CAG89322.2"/>
    <property type="molecule type" value="Genomic_DNA"/>
</dbReference>
<dbReference type="Pfam" id="PF21762">
    <property type="entry name" value="DEDDh_C"/>
    <property type="match status" value="1"/>
</dbReference>
<dbReference type="FunCoup" id="Q6BLF7">
    <property type="interactions" value="73"/>
</dbReference>
<dbReference type="AlphaFoldDB" id="Q6BLF7"/>
<dbReference type="PANTHER" id="PTHR28083:SF1">
    <property type="entry name" value="GOOD FOR FULL DBP5 ACTIVITY PROTEIN 2"/>
    <property type="match status" value="1"/>
</dbReference>
<dbReference type="SUPFAM" id="SSF53098">
    <property type="entry name" value="Ribonuclease H-like"/>
    <property type="match status" value="1"/>
</dbReference>
<dbReference type="InterPro" id="IPR040151">
    <property type="entry name" value="Gfd2/YDR514C-like"/>
</dbReference>
<dbReference type="KEGG" id="dha:DEHA2F13816g"/>
<dbReference type="VEuPathDB" id="FungiDB:DEHA2F13816g"/>
<dbReference type="InParanoid" id="Q6BLF7"/>
<sequence>MLQKACRSTISSHRGRLKYSLINISRSVVSKAIQKQNQNQSISVPNETAKNTNDAELKHLYKQNLEDYFKNREFHFKGESQKNELRKWMESVYLRKKILIAIDIEAWERNINKVTEIGIAVYNPNGQFYSLLPTVQQFHILIREHEKMYNGRYCPNNKSNFMGGVSYTLDLAESKKFVESVINKYSCESEEGIVLVGHHIEGDLKWLRSIGIELPHNVPIVDTARIHRLSYESGGSLRGILRNVGIPHGYLHNAANDAYYTLLASLAYCDPNTRIKNNLDEFHPHVIDPSKPSNKARKRKERMFDTSINVQHSNASGLYEELFPDNN</sequence>
<organism evidence="2 3">
    <name type="scientific">Debaryomyces hansenii (strain ATCC 36239 / CBS 767 / BCRC 21394 / JCM 1990 / NBRC 0083 / IGC 2968)</name>
    <name type="common">Yeast</name>
    <name type="synonym">Torulaspora hansenii</name>
    <dbReference type="NCBI Taxonomy" id="284592"/>
    <lineage>
        <taxon>Eukaryota</taxon>
        <taxon>Fungi</taxon>
        <taxon>Dikarya</taxon>
        <taxon>Ascomycota</taxon>
        <taxon>Saccharomycotina</taxon>
        <taxon>Pichiomycetes</taxon>
        <taxon>Debaryomycetaceae</taxon>
        <taxon>Debaryomyces</taxon>
    </lineage>
</organism>
<feature type="domain" description="Gfd2/YDR514C-like C-terminal" evidence="1">
    <location>
        <begin position="98"/>
        <end position="266"/>
    </location>
</feature>
<proteinExistence type="predicted"/>
<dbReference type="PANTHER" id="PTHR28083">
    <property type="entry name" value="GOOD FOR FULL DBP5 ACTIVITY PROTEIN 2"/>
    <property type="match status" value="1"/>
</dbReference>